<dbReference type="PANTHER" id="PTHR34222:SF99">
    <property type="entry name" value="PROTEIN, PUTATIVE-RELATED"/>
    <property type="match status" value="1"/>
</dbReference>
<dbReference type="EMBL" id="BAABME010015455">
    <property type="protein sequence ID" value="GAA0141276.1"/>
    <property type="molecule type" value="Genomic_DNA"/>
</dbReference>
<dbReference type="PANTHER" id="PTHR34222">
    <property type="entry name" value="GAG_PRE-INTEGRS DOMAIN-CONTAINING PROTEIN"/>
    <property type="match status" value="1"/>
</dbReference>
<evidence type="ECO:0000256" key="1">
    <source>
        <dbReference type="SAM" id="MobiDB-lite"/>
    </source>
</evidence>
<name>A0AAV3NS15_LITER</name>
<keyword evidence="3" id="KW-1185">Reference proteome</keyword>
<dbReference type="Proteomes" id="UP001454036">
    <property type="component" value="Unassembled WGS sequence"/>
</dbReference>
<reference evidence="2 3" key="1">
    <citation type="submission" date="2024-01" db="EMBL/GenBank/DDBJ databases">
        <title>The complete chloroplast genome sequence of Lithospermum erythrorhizon: insights into the phylogenetic relationship among Boraginaceae species and the maternal lineages of purple gromwells.</title>
        <authorList>
            <person name="Okada T."/>
            <person name="Watanabe K."/>
        </authorList>
    </citation>
    <scope>NUCLEOTIDE SEQUENCE [LARGE SCALE GENOMIC DNA]</scope>
</reference>
<sequence length="181" mass="20766">MNICTTKQGTDYVIVYYNKLKRLWDELVCIKPNAFYGSDSEERVMQFLMGLNEEYDHIRSQILLMDPIPTVSKSYSIVINVEKQRQVNLLNIPVENSALQVNVVNHQNAMSDHITQFQGEDHVMQGHVKSGCFKIIGYPAKRPPNPRENSNVQKGRYLTHSEVYQDTPLKAGESTRKHGDL</sequence>
<organism evidence="2 3">
    <name type="scientific">Lithospermum erythrorhizon</name>
    <name type="common">Purple gromwell</name>
    <name type="synonym">Lithospermum officinale var. erythrorhizon</name>
    <dbReference type="NCBI Taxonomy" id="34254"/>
    <lineage>
        <taxon>Eukaryota</taxon>
        <taxon>Viridiplantae</taxon>
        <taxon>Streptophyta</taxon>
        <taxon>Embryophyta</taxon>
        <taxon>Tracheophyta</taxon>
        <taxon>Spermatophyta</taxon>
        <taxon>Magnoliopsida</taxon>
        <taxon>eudicotyledons</taxon>
        <taxon>Gunneridae</taxon>
        <taxon>Pentapetalae</taxon>
        <taxon>asterids</taxon>
        <taxon>lamiids</taxon>
        <taxon>Boraginales</taxon>
        <taxon>Boraginaceae</taxon>
        <taxon>Boraginoideae</taxon>
        <taxon>Lithospermeae</taxon>
        <taxon>Lithospermum</taxon>
    </lineage>
</organism>
<proteinExistence type="predicted"/>
<gene>
    <name evidence="2" type="ORF">LIER_35363</name>
</gene>
<evidence type="ECO:0000313" key="2">
    <source>
        <dbReference type="EMBL" id="GAA0141276.1"/>
    </source>
</evidence>
<protein>
    <submittedName>
        <fullName evidence="2">Uncharacterized protein</fullName>
    </submittedName>
</protein>
<evidence type="ECO:0000313" key="3">
    <source>
        <dbReference type="Proteomes" id="UP001454036"/>
    </source>
</evidence>
<dbReference type="AlphaFoldDB" id="A0AAV3NS15"/>
<accession>A0AAV3NS15</accession>
<comment type="caution">
    <text evidence="2">The sequence shown here is derived from an EMBL/GenBank/DDBJ whole genome shotgun (WGS) entry which is preliminary data.</text>
</comment>
<feature type="region of interest" description="Disordered" evidence="1">
    <location>
        <begin position="140"/>
        <end position="181"/>
    </location>
</feature>